<dbReference type="Proteomes" id="UP000197007">
    <property type="component" value="Chromosome"/>
</dbReference>
<evidence type="ECO:0000313" key="2">
    <source>
        <dbReference type="Proteomes" id="UP000197007"/>
    </source>
</evidence>
<proteinExistence type="predicted"/>
<reference evidence="2" key="1">
    <citation type="submission" date="2017-06" db="EMBL/GenBank/DDBJ databases">
        <title>Complete genome sequence of Capnocytophaga sp. KCOM 1579 (=ChDC OS43) isolated from a human refractory periapical abscess lesion.</title>
        <authorList>
            <person name="Kook J.-K."/>
            <person name="Park S.-N."/>
            <person name="Lim Y.K."/>
            <person name="Roh H."/>
        </authorList>
    </citation>
    <scope>NUCLEOTIDE SEQUENCE [LARGE SCALE GENOMIC DNA]</scope>
    <source>
        <strain evidence="2">ChDC OS43</strain>
    </source>
</reference>
<evidence type="ECO:0000313" key="1">
    <source>
        <dbReference type="EMBL" id="ASF43912.1"/>
    </source>
</evidence>
<protein>
    <submittedName>
        <fullName evidence="1">Uncharacterized protein</fullName>
    </submittedName>
</protein>
<sequence length="75" mass="8854">METLTIKPPKGVTLKDARIALERLNFEIVENQEYTISDSYKNELHDRLREWELSPETGISLDEARRLAYEKYGRI</sequence>
<accession>A0A1Z4BRR4</accession>
<gene>
    <name evidence="1" type="ORF">CBG49_12925</name>
</gene>
<name>A0A1Z4BRR4_9FLAO</name>
<dbReference type="AlphaFoldDB" id="A0A1Z4BRR4"/>
<dbReference type="RefSeq" id="WP_088594790.1">
    <property type="nucleotide sequence ID" value="NZ_CP022022.1"/>
</dbReference>
<keyword evidence="2" id="KW-1185">Reference proteome</keyword>
<dbReference type="KEGG" id="capn:CBG49_12925"/>
<dbReference type="EMBL" id="CP022022">
    <property type="protein sequence ID" value="ASF43912.1"/>
    <property type="molecule type" value="Genomic_DNA"/>
</dbReference>
<organism evidence="1 2">
    <name type="scientific">Capnocytophaga endodontalis</name>
    <dbReference type="NCBI Taxonomy" id="2708117"/>
    <lineage>
        <taxon>Bacteria</taxon>
        <taxon>Pseudomonadati</taxon>
        <taxon>Bacteroidota</taxon>
        <taxon>Flavobacteriia</taxon>
        <taxon>Flavobacteriales</taxon>
        <taxon>Flavobacteriaceae</taxon>
        <taxon>Capnocytophaga</taxon>
    </lineage>
</organism>